<comment type="caution">
    <text evidence="4">The sequence shown here is derived from an EMBL/GenBank/DDBJ whole genome shotgun (WGS) entry which is preliminary data.</text>
</comment>
<dbReference type="EMBL" id="BLXO01000001">
    <property type="protein sequence ID" value="GFN45556.1"/>
    <property type="molecule type" value="Genomic_DNA"/>
</dbReference>
<dbReference type="RefSeq" id="WP_176487367.1">
    <property type="nucleotide sequence ID" value="NZ_BLXO01000001.1"/>
</dbReference>
<dbReference type="Proteomes" id="UP000504714">
    <property type="component" value="Unassembled WGS sequence"/>
</dbReference>
<evidence type="ECO:0000256" key="1">
    <source>
        <dbReference type="ARBA" id="ARBA00023125"/>
    </source>
</evidence>
<dbReference type="GO" id="GO:0003677">
    <property type="term" value="F:DNA binding"/>
    <property type="evidence" value="ECO:0007669"/>
    <property type="project" value="UniProtKB-KW"/>
</dbReference>
<gene>
    <name evidence="4" type="primary">plu2</name>
    <name evidence="3" type="ORF">RINTU1_07740</name>
    <name evidence="4" type="ORF">RINTU1_10130</name>
</gene>
<dbReference type="EMBL" id="BLXO01000001">
    <property type="protein sequence ID" value="GFN45729.1"/>
    <property type="molecule type" value="Genomic_DNA"/>
</dbReference>
<dbReference type="Gene3D" id="1.10.10.10">
    <property type="entry name" value="Winged helix-like DNA-binding domain superfamily/Winged helix DNA-binding domain"/>
    <property type="match status" value="1"/>
</dbReference>
<dbReference type="SMART" id="SM00421">
    <property type="entry name" value="HTH_LUXR"/>
    <property type="match status" value="1"/>
</dbReference>
<accession>A0A6L2ZMH4</accession>
<dbReference type="InterPro" id="IPR000792">
    <property type="entry name" value="Tscrpt_reg_LuxR_C"/>
</dbReference>
<organism evidence="4 5">
    <name type="scientific">Candidatus Regiella insecticola</name>
    <dbReference type="NCBI Taxonomy" id="138073"/>
    <lineage>
        <taxon>Bacteria</taxon>
        <taxon>Pseudomonadati</taxon>
        <taxon>Pseudomonadota</taxon>
        <taxon>Gammaproteobacteria</taxon>
        <taxon>Enterobacterales</taxon>
        <taxon>Enterobacteriaceae</taxon>
        <taxon>aphid secondary symbionts</taxon>
        <taxon>Candidatus Regiella</taxon>
    </lineage>
</organism>
<dbReference type="SUPFAM" id="SSF46894">
    <property type="entry name" value="C-terminal effector domain of the bipartite response regulators"/>
    <property type="match status" value="1"/>
</dbReference>
<evidence type="ECO:0000313" key="4">
    <source>
        <dbReference type="EMBL" id="GFN45729.1"/>
    </source>
</evidence>
<evidence type="ECO:0000313" key="5">
    <source>
        <dbReference type="Proteomes" id="UP000504714"/>
    </source>
</evidence>
<keyword evidence="1" id="KW-0238">DNA-binding</keyword>
<dbReference type="AlphaFoldDB" id="A0A6L2ZMH4"/>
<feature type="domain" description="HTH luxR-type" evidence="2">
    <location>
        <begin position="161"/>
        <end position="218"/>
    </location>
</feature>
<evidence type="ECO:0000313" key="3">
    <source>
        <dbReference type="EMBL" id="GFN45556.1"/>
    </source>
</evidence>
<name>A0A6L2ZMH4_9ENTR</name>
<dbReference type="InterPro" id="IPR016032">
    <property type="entry name" value="Sig_transdc_resp-reg_C-effctor"/>
</dbReference>
<evidence type="ECO:0000259" key="2">
    <source>
        <dbReference type="SMART" id="SM00421"/>
    </source>
</evidence>
<protein>
    <submittedName>
        <fullName evidence="3">Transcriptional regulator</fullName>
    </submittedName>
</protein>
<dbReference type="InterPro" id="IPR013656">
    <property type="entry name" value="PAS_4"/>
</dbReference>
<dbReference type="InterPro" id="IPR036388">
    <property type="entry name" value="WH-like_DNA-bd_sf"/>
</dbReference>
<sequence length="244" mass="28302">MKICNRQEGFHQREGAMFEISPQFISMWEVSNEPWGVKDKTSHYVYANKAYLDLLCLPLKFNIENLLDDSIPHPCAEFAPLFRQQDRRAENTQQRVASLDTHPFGREKIMQPYIFEKFPFYNNKGEGIGSMFHARKCETFPAIFCLDGKPAPRSLTFNPPNDRFSSIELEVIFLALHRLSAKKMGKILACSDRTVKNRLSRIYQNIGVKFLSQLIDFCTEEGFDTYIPPRFLQPSHRLINNNGL</sequence>
<proteinExistence type="predicted"/>
<dbReference type="Pfam" id="PF08448">
    <property type="entry name" value="PAS_4"/>
    <property type="match status" value="1"/>
</dbReference>
<reference evidence="4 5" key="1">
    <citation type="submission" date="2020-06" db="EMBL/GenBank/DDBJ databases">
        <title>The genome sequence of Candidatus Regiella insecticola strain Tut.</title>
        <authorList>
            <person name="Nikoh N."/>
            <person name="Tsuchida T."/>
            <person name="Koga R."/>
            <person name="Oshima K."/>
            <person name="Hattori M."/>
            <person name="Fukatsu T."/>
        </authorList>
    </citation>
    <scope>NUCLEOTIDE SEQUENCE [LARGE SCALE GENOMIC DNA]</scope>
    <source>
        <strain evidence="4 5">Tut</strain>
    </source>
</reference>
<dbReference type="GO" id="GO:0006355">
    <property type="term" value="P:regulation of DNA-templated transcription"/>
    <property type="evidence" value="ECO:0007669"/>
    <property type="project" value="InterPro"/>
</dbReference>